<protein>
    <submittedName>
        <fullName evidence="1">P-loop containing nucleoside triphosphate hydrolases superfamily protein</fullName>
    </submittedName>
</protein>
<gene>
    <name evidence="1" type="ORF">Acr_01g0015150</name>
</gene>
<dbReference type="AlphaFoldDB" id="A0A7J0E7R4"/>
<organism evidence="1 2">
    <name type="scientific">Actinidia rufa</name>
    <dbReference type="NCBI Taxonomy" id="165716"/>
    <lineage>
        <taxon>Eukaryota</taxon>
        <taxon>Viridiplantae</taxon>
        <taxon>Streptophyta</taxon>
        <taxon>Embryophyta</taxon>
        <taxon>Tracheophyta</taxon>
        <taxon>Spermatophyta</taxon>
        <taxon>Magnoliopsida</taxon>
        <taxon>eudicotyledons</taxon>
        <taxon>Gunneridae</taxon>
        <taxon>Pentapetalae</taxon>
        <taxon>asterids</taxon>
        <taxon>Ericales</taxon>
        <taxon>Actinidiaceae</taxon>
        <taxon>Actinidia</taxon>
    </lineage>
</organism>
<keyword evidence="2" id="KW-1185">Reference proteome</keyword>
<name>A0A7J0E7R4_9ERIC</name>
<comment type="caution">
    <text evidence="1">The sequence shown here is derived from an EMBL/GenBank/DDBJ whole genome shotgun (WGS) entry which is preliminary data.</text>
</comment>
<accession>A0A7J0E7R4</accession>
<dbReference type="GO" id="GO:0016787">
    <property type="term" value="F:hydrolase activity"/>
    <property type="evidence" value="ECO:0007669"/>
    <property type="project" value="UniProtKB-KW"/>
</dbReference>
<keyword evidence="1" id="KW-0378">Hydrolase</keyword>
<sequence>MKSVEMCWYVIKLETKIQDSGGIAVHSKENYNPLEVSSGDSIEVYVKWEVSKEHTGKFITTLKVVKDATLADLRKLIEIHLGAEKQAFTFLVLGDPNGAQVPREKEAALQASKLPICNQLRGHLACLRPVKVIQGPNHLPFSPLQNIRNVTAAR</sequence>
<dbReference type="OrthoDB" id="1705012at2759"/>
<dbReference type="Proteomes" id="UP000585474">
    <property type="component" value="Unassembled WGS sequence"/>
</dbReference>
<evidence type="ECO:0000313" key="1">
    <source>
        <dbReference type="EMBL" id="GFY81707.1"/>
    </source>
</evidence>
<dbReference type="EMBL" id="BJWL01000001">
    <property type="protein sequence ID" value="GFY81707.1"/>
    <property type="molecule type" value="Genomic_DNA"/>
</dbReference>
<reference evidence="1 2" key="1">
    <citation type="submission" date="2019-07" db="EMBL/GenBank/DDBJ databases">
        <title>De Novo Assembly of kiwifruit Actinidia rufa.</title>
        <authorList>
            <person name="Sugita-Konishi S."/>
            <person name="Sato K."/>
            <person name="Mori E."/>
            <person name="Abe Y."/>
            <person name="Kisaki G."/>
            <person name="Hamano K."/>
            <person name="Suezawa K."/>
            <person name="Otani M."/>
            <person name="Fukuda T."/>
            <person name="Manabe T."/>
            <person name="Gomi K."/>
            <person name="Tabuchi M."/>
            <person name="Akimitsu K."/>
            <person name="Kataoka I."/>
        </authorList>
    </citation>
    <scope>NUCLEOTIDE SEQUENCE [LARGE SCALE GENOMIC DNA]</scope>
    <source>
        <strain evidence="2">cv. Fuchu</strain>
    </source>
</reference>
<proteinExistence type="predicted"/>
<evidence type="ECO:0000313" key="2">
    <source>
        <dbReference type="Proteomes" id="UP000585474"/>
    </source>
</evidence>